<dbReference type="OrthoDB" id="5875724at2759"/>
<evidence type="ECO:0000313" key="2">
    <source>
        <dbReference type="EMBL" id="CAD2155696.1"/>
    </source>
</evidence>
<dbReference type="Proteomes" id="UP000580250">
    <property type="component" value="Unassembled WGS sequence"/>
</dbReference>
<comment type="caution">
    <text evidence="2">The sequence shown here is derived from an EMBL/GenBank/DDBJ whole genome shotgun (WGS) entry which is preliminary data.</text>
</comment>
<dbReference type="AlphaFoldDB" id="A0A6V7UEE7"/>
<feature type="domain" description="Reverse transcriptase" evidence="1">
    <location>
        <begin position="1"/>
        <end position="249"/>
    </location>
</feature>
<dbReference type="InterPro" id="IPR043502">
    <property type="entry name" value="DNA/RNA_pol_sf"/>
</dbReference>
<organism evidence="2 3">
    <name type="scientific">Meloidogyne enterolobii</name>
    <name type="common">Root-knot nematode worm</name>
    <name type="synonym">Meloidogyne mayaguensis</name>
    <dbReference type="NCBI Taxonomy" id="390850"/>
    <lineage>
        <taxon>Eukaryota</taxon>
        <taxon>Metazoa</taxon>
        <taxon>Ecdysozoa</taxon>
        <taxon>Nematoda</taxon>
        <taxon>Chromadorea</taxon>
        <taxon>Rhabditida</taxon>
        <taxon>Tylenchina</taxon>
        <taxon>Tylenchomorpha</taxon>
        <taxon>Tylenchoidea</taxon>
        <taxon>Meloidogynidae</taxon>
        <taxon>Meloidogyninae</taxon>
        <taxon>Meloidogyne</taxon>
    </lineage>
</organism>
<sequence length="278" mass="31931">MPIFKKGLKSNPTNYRPISLTSTICRIFEKIISQQIISFLMTNNLINPNQFGFLKGRSTITQLISTLQTWYETILKGESTDCIYIDFRKAFDSVPIQFLIYKLENLGISGKLLSWIEDFLTNRTFRVKIGESLSSSYEIKSGVPQGSVLGPLLFLVYINDLPGVLPQHLHIKLYADDAKIYEHFDNNNSKLLQKGLNSINKWSQDWALPIAHDKTFILHIGKNNTGIKYKINDIILQETSSIRDLGIEINEFLSFNSHINKIVKNSFYRSIQLLRTIH</sequence>
<dbReference type="PRINTS" id="PR01345">
    <property type="entry name" value="CERVTRCPTASE"/>
</dbReference>
<gene>
    <name evidence="2" type="ORF">MENT_LOCUS11973</name>
</gene>
<dbReference type="InterPro" id="IPR000477">
    <property type="entry name" value="RT_dom"/>
</dbReference>
<dbReference type="CDD" id="cd01650">
    <property type="entry name" value="RT_nLTR_like"/>
    <property type="match status" value="1"/>
</dbReference>
<dbReference type="PROSITE" id="PS50878">
    <property type="entry name" value="RT_POL"/>
    <property type="match status" value="1"/>
</dbReference>
<name>A0A6V7UEE7_MELEN</name>
<evidence type="ECO:0000313" key="3">
    <source>
        <dbReference type="Proteomes" id="UP000580250"/>
    </source>
</evidence>
<evidence type="ECO:0000259" key="1">
    <source>
        <dbReference type="PROSITE" id="PS50878"/>
    </source>
</evidence>
<proteinExistence type="predicted"/>
<accession>A0A6V7UEE7</accession>
<dbReference type="SUPFAM" id="SSF56672">
    <property type="entry name" value="DNA/RNA polymerases"/>
    <property type="match status" value="1"/>
</dbReference>
<dbReference type="Pfam" id="PF00078">
    <property type="entry name" value="RVT_1"/>
    <property type="match status" value="1"/>
</dbReference>
<protein>
    <recommendedName>
        <fullName evidence="1">Reverse transcriptase domain-containing protein</fullName>
    </recommendedName>
</protein>
<dbReference type="PANTHER" id="PTHR33332">
    <property type="entry name" value="REVERSE TRANSCRIPTASE DOMAIN-CONTAINING PROTEIN"/>
    <property type="match status" value="1"/>
</dbReference>
<dbReference type="EMBL" id="CAJEWN010000059">
    <property type="protein sequence ID" value="CAD2155696.1"/>
    <property type="molecule type" value="Genomic_DNA"/>
</dbReference>
<reference evidence="2 3" key="1">
    <citation type="submission" date="2020-08" db="EMBL/GenBank/DDBJ databases">
        <authorList>
            <person name="Koutsovoulos G."/>
            <person name="Danchin GJ E."/>
        </authorList>
    </citation>
    <scope>NUCLEOTIDE SEQUENCE [LARGE SCALE GENOMIC DNA]</scope>
</reference>